<dbReference type="AlphaFoldDB" id="I6YHV6"/>
<evidence type="ECO:0000256" key="2">
    <source>
        <dbReference type="ARBA" id="ARBA00007626"/>
    </source>
</evidence>
<evidence type="ECO:0000256" key="6">
    <source>
        <dbReference type="PROSITE-ProRule" id="PRU00708"/>
    </source>
</evidence>
<dbReference type="EMBL" id="JX174445">
    <property type="protein sequence ID" value="AFN53641.1"/>
    <property type="molecule type" value="Genomic_DNA"/>
</dbReference>
<evidence type="ECO:0000256" key="5">
    <source>
        <dbReference type="ARBA" id="ARBA00023128"/>
    </source>
</evidence>
<dbReference type="GO" id="GO:0003729">
    <property type="term" value="F:mRNA binding"/>
    <property type="evidence" value="ECO:0007669"/>
    <property type="project" value="UniProtKB-ARBA"/>
</dbReference>
<accession>I6YHV6</accession>
<dbReference type="InterPro" id="IPR011990">
    <property type="entry name" value="TPR-like_helical_dom_sf"/>
</dbReference>
<reference evidence="8" key="1">
    <citation type="journal article" date="2012" name="Plant J.">
        <title>The genome of flax (Linum usitatissimum) assembled de novo from short shotgun sequence reads.</title>
        <authorList>
            <person name="Wang Z."/>
            <person name="Hobson N."/>
            <person name="Galindo L."/>
            <person name="Zhu S."/>
            <person name="Shi D."/>
            <person name="McDill J."/>
            <person name="Yang L."/>
            <person name="Hawkins S."/>
            <person name="Neutelings G."/>
            <person name="Datla R."/>
            <person name="Lambert G."/>
            <person name="Galbraith D.W."/>
            <person name="Grassa C.J."/>
            <person name="Geraldes A."/>
            <person name="Cronk Q.C."/>
            <person name="Cullis C."/>
            <person name="Dash P.K."/>
            <person name="Kumar P.A."/>
            <person name="Cloutier S."/>
            <person name="Sharpe A.G."/>
            <person name="Wong G.K."/>
            <person name="Wang J."/>
            <person name="Deyholos M.K."/>
        </authorList>
    </citation>
    <scope>NUCLEOTIDE SEQUENCE</scope>
</reference>
<feature type="repeat" description="PPR" evidence="6">
    <location>
        <begin position="143"/>
        <end position="177"/>
    </location>
</feature>
<reference evidence="9" key="2">
    <citation type="submission" date="2016-04" db="EMBL/GenBank/DDBJ databases">
        <title>Structural Organization of Fatty Acid Desaturase Loci in Linseed Lines with Contrasting Linolenic Acid Contents.</title>
        <authorList>
            <person name="Thambugala D."/>
            <person name="Ragupathy R."/>
            <person name="Cloutier S."/>
        </authorList>
    </citation>
    <scope>NUCLEOTIDE SEQUENCE</scope>
</reference>
<evidence type="ECO:0000256" key="4">
    <source>
        <dbReference type="ARBA" id="ARBA00022946"/>
    </source>
</evidence>
<dbReference type="PANTHER" id="PTHR45717">
    <property type="entry name" value="OS12G0527900 PROTEIN"/>
    <property type="match status" value="1"/>
</dbReference>
<keyword evidence="4" id="KW-0809">Transit peptide</keyword>
<feature type="region of interest" description="Disordered" evidence="7">
    <location>
        <begin position="17"/>
        <end position="41"/>
    </location>
</feature>
<evidence type="ECO:0000256" key="1">
    <source>
        <dbReference type="ARBA" id="ARBA00004173"/>
    </source>
</evidence>
<dbReference type="Gene3D" id="1.25.40.10">
    <property type="entry name" value="Tetratricopeptide repeat domain"/>
    <property type="match status" value="2"/>
</dbReference>
<dbReference type="SUPFAM" id="SSF48452">
    <property type="entry name" value="TPR-like"/>
    <property type="match status" value="1"/>
</dbReference>
<evidence type="ECO:0000256" key="7">
    <source>
        <dbReference type="SAM" id="MobiDB-lite"/>
    </source>
</evidence>
<name>I6YHV6_LINUS</name>
<dbReference type="GO" id="GO:0005739">
    <property type="term" value="C:mitochondrion"/>
    <property type="evidence" value="ECO:0007669"/>
    <property type="project" value="UniProtKB-SubCell"/>
</dbReference>
<comment type="similarity">
    <text evidence="2">Belongs to the PPR family. P subfamily.</text>
</comment>
<dbReference type="NCBIfam" id="TIGR00756">
    <property type="entry name" value="PPR"/>
    <property type="match status" value="2"/>
</dbReference>
<feature type="repeat" description="PPR" evidence="6">
    <location>
        <begin position="178"/>
        <end position="212"/>
    </location>
</feature>
<evidence type="ECO:0000313" key="9">
    <source>
        <dbReference type="EMBL" id="AMY26647.1"/>
    </source>
</evidence>
<evidence type="ECO:0000313" key="8">
    <source>
        <dbReference type="EMBL" id="AFN53641.1"/>
    </source>
</evidence>
<dbReference type="PANTHER" id="PTHR45717:SF8">
    <property type="entry name" value="OS01G0301000 PROTEIN"/>
    <property type="match status" value="1"/>
</dbReference>
<keyword evidence="5" id="KW-0496">Mitochondrion</keyword>
<dbReference type="InterPro" id="IPR002885">
    <property type="entry name" value="PPR_rpt"/>
</dbReference>
<keyword evidence="3" id="KW-0677">Repeat</keyword>
<evidence type="ECO:0000256" key="3">
    <source>
        <dbReference type="ARBA" id="ARBA00022737"/>
    </source>
</evidence>
<comment type="subcellular location">
    <subcellularLocation>
        <location evidence="1">Mitochondrion</location>
    </subcellularLocation>
</comment>
<dbReference type="PROSITE" id="PS51375">
    <property type="entry name" value="PPR"/>
    <property type="match status" value="2"/>
</dbReference>
<organism evidence="8">
    <name type="scientific">Linum usitatissimum</name>
    <name type="common">Flax</name>
    <name type="synonym">Linum humile</name>
    <dbReference type="NCBI Taxonomy" id="4006"/>
    <lineage>
        <taxon>Eukaryota</taxon>
        <taxon>Viridiplantae</taxon>
        <taxon>Streptophyta</taxon>
        <taxon>Embryophyta</taxon>
        <taxon>Tracheophyta</taxon>
        <taxon>Spermatophyta</taxon>
        <taxon>Magnoliopsida</taxon>
        <taxon>eudicotyledons</taxon>
        <taxon>Gunneridae</taxon>
        <taxon>Pentapetalae</taxon>
        <taxon>rosids</taxon>
        <taxon>fabids</taxon>
        <taxon>Malpighiales</taxon>
        <taxon>Linaceae</taxon>
        <taxon>Linum</taxon>
    </lineage>
</organism>
<proteinExistence type="inferred from homology"/>
<dbReference type="Pfam" id="PF01535">
    <property type="entry name" value="PPR"/>
    <property type="match status" value="5"/>
</dbReference>
<sequence>MWRSAARLIGNGRCPRRQLSTATEASASAPDPSYKEQRSSGNPLRLYRRLSALGATGGTVDKVLNDYVMDGMSIRKVELMRCVKELRKYGRFNHGLEIMEWMEKRGINLGHGDLAVRLDLICKTKGITEAENYFNGLVPSAKNPATYGSLLNSYCKKLDSEKALQLFQKMDKLKFFRNSLPFNNLMSMYMRLGQQEKVPELVSQMKQMNLPPCTFTYNIWIQSLGHMRDFEGIKKVLEEMRNDVNFGNNFNWTTYSNLAAVYTSAGEFERAKLALKMMEERIDSHDRNAYHFLLTLYGGIADLEEVHRVWGCLKAKFNQVTNASYLVMLQALARLKDVEGISKVFEEWESVCTSYDMRVANVAIRVYLEKGMYNEAEAVFDGAMERTPGPYFKTREMLMVSLLKRRQLEPALKQMKAAFTEVGQNEKGHEKEWRPSAEIVNAFFGYFEEEKDVEGAEKMWKILKCINRCDSTVYRLLMKTYIAAGKSAVDMRTRLAEDAVEVDEEIQRLLDVVCPE</sequence>
<dbReference type="FunFam" id="1.25.40.10:FF:000385">
    <property type="entry name" value="Pentatricopeptide repeat-containing protein mitochondrial"/>
    <property type="match status" value="1"/>
</dbReference>
<protein>
    <submittedName>
        <fullName evidence="8">Pentatricopeptide repeat-containing protein</fullName>
    </submittedName>
</protein>
<dbReference type="EMBL" id="KX034558">
    <property type="protein sequence ID" value="AMY26647.1"/>
    <property type="molecule type" value="Genomic_DNA"/>
</dbReference>